<keyword evidence="3" id="KW-1185">Reference proteome</keyword>
<feature type="region of interest" description="Disordered" evidence="1">
    <location>
        <begin position="1"/>
        <end position="35"/>
    </location>
</feature>
<reference evidence="2 3" key="1">
    <citation type="journal article" date="2019" name="Int. J. Syst. Evol. Microbiol.">
        <title>The Global Catalogue of Microorganisms (GCM) 10K type strain sequencing project: providing services to taxonomists for standard genome sequencing and annotation.</title>
        <authorList>
            <consortium name="The Broad Institute Genomics Platform"/>
            <consortium name="The Broad Institute Genome Sequencing Center for Infectious Disease"/>
            <person name="Wu L."/>
            <person name="Ma J."/>
        </authorList>
    </citation>
    <scope>NUCLEOTIDE SEQUENCE [LARGE SCALE GENOMIC DNA]</scope>
    <source>
        <strain evidence="2 3">JCM 16013</strain>
    </source>
</reference>
<evidence type="ECO:0000256" key="1">
    <source>
        <dbReference type="SAM" id="MobiDB-lite"/>
    </source>
</evidence>
<feature type="compositionally biased region" description="Basic and acidic residues" evidence="1">
    <location>
        <begin position="18"/>
        <end position="32"/>
    </location>
</feature>
<evidence type="ECO:0000313" key="2">
    <source>
        <dbReference type="EMBL" id="GAA1969929.1"/>
    </source>
</evidence>
<gene>
    <name evidence="2" type="ORF">GCM10009838_30910</name>
</gene>
<proteinExistence type="predicted"/>
<name>A0ABN2RJK7_9ACTN</name>
<evidence type="ECO:0000313" key="3">
    <source>
        <dbReference type="Proteomes" id="UP001499854"/>
    </source>
</evidence>
<dbReference type="EMBL" id="BAAAQM010000015">
    <property type="protein sequence ID" value="GAA1969929.1"/>
    <property type="molecule type" value="Genomic_DNA"/>
</dbReference>
<organism evidence="2 3">
    <name type="scientific">Catenulispora subtropica</name>
    <dbReference type="NCBI Taxonomy" id="450798"/>
    <lineage>
        <taxon>Bacteria</taxon>
        <taxon>Bacillati</taxon>
        <taxon>Actinomycetota</taxon>
        <taxon>Actinomycetes</taxon>
        <taxon>Catenulisporales</taxon>
        <taxon>Catenulisporaceae</taxon>
        <taxon>Catenulispora</taxon>
    </lineage>
</organism>
<accession>A0ABN2RJK7</accession>
<protein>
    <submittedName>
        <fullName evidence="2">Uncharacterized protein</fullName>
    </submittedName>
</protein>
<dbReference type="Proteomes" id="UP001499854">
    <property type="component" value="Unassembled WGS sequence"/>
</dbReference>
<sequence>MRVAHAVPEVGGDGQRQYGDRRDPGGKADVHGQDSSGVVKALTIAGGLFHLKPQIRLGGREPGAVP</sequence>
<comment type="caution">
    <text evidence="2">The sequence shown here is derived from an EMBL/GenBank/DDBJ whole genome shotgun (WGS) entry which is preliminary data.</text>
</comment>